<name>A0ABP1B0B5_9BRYO</name>
<organism evidence="2 3">
    <name type="scientific">Sphagnum jensenii</name>
    <dbReference type="NCBI Taxonomy" id="128206"/>
    <lineage>
        <taxon>Eukaryota</taxon>
        <taxon>Viridiplantae</taxon>
        <taxon>Streptophyta</taxon>
        <taxon>Embryophyta</taxon>
        <taxon>Bryophyta</taxon>
        <taxon>Sphagnophytina</taxon>
        <taxon>Sphagnopsida</taxon>
        <taxon>Sphagnales</taxon>
        <taxon>Sphagnaceae</taxon>
        <taxon>Sphagnum</taxon>
    </lineage>
</organism>
<evidence type="ECO:0000313" key="3">
    <source>
        <dbReference type="Proteomes" id="UP001497522"/>
    </source>
</evidence>
<dbReference type="PANTHER" id="PTHR33625">
    <property type="entry name" value="OS08G0179900 PROTEIN"/>
    <property type="match status" value="1"/>
</dbReference>
<reference evidence="2" key="1">
    <citation type="submission" date="2024-03" db="EMBL/GenBank/DDBJ databases">
        <authorList>
            <consortium name="ELIXIR-Norway"/>
            <consortium name="Elixir Norway"/>
        </authorList>
    </citation>
    <scope>NUCLEOTIDE SEQUENCE</scope>
</reference>
<keyword evidence="1" id="KW-1133">Transmembrane helix</keyword>
<evidence type="ECO:0000313" key="2">
    <source>
        <dbReference type="EMBL" id="CAK9868186.1"/>
    </source>
</evidence>
<feature type="transmembrane region" description="Helical" evidence="1">
    <location>
        <begin position="299"/>
        <end position="317"/>
    </location>
</feature>
<evidence type="ECO:0008006" key="4">
    <source>
        <dbReference type="Google" id="ProtNLM"/>
    </source>
</evidence>
<protein>
    <recommendedName>
        <fullName evidence="4">Transmembrane protein</fullName>
    </recommendedName>
</protein>
<keyword evidence="1" id="KW-0812">Transmembrane</keyword>
<gene>
    <name evidence="2" type="ORF">CSSPJE1EN2_LOCUS11181</name>
</gene>
<accession>A0ABP1B0B5</accession>
<dbReference type="PANTHER" id="PTHR33625:SF4">
    <property type="entry name" value="OS08G0179900 PROTEIN"/>
    <property type="match status" value="1"/>
</dbReference>
<dbReference type="Proteomes" id="UP001497522">
    <property type="component" value="Chromosome 18"/>
</dbReference>
<dbReference type="EMBL" id="OZ023719">
    <property type="protein sequence ID" value="CAK9868186.1"/>
    <property type="molecule type" value="Genomic_DNA"/>
</dbReference>
<keyword evidence="3" id="KW-1185">Reference proteome</keyword>
<keyword evidence="1" id="KW-0472">Membrane</keyword>
<sequence>MGGGTMWKNVARVVGVAAAPTIAVSNAAFCSACTATPSLQTPSSASVRATSCTCQQATAIQHRNSFGRGKPVSWEIDDWEFAGDEEKDYYVFGTPPSITEVEEATADLRSALRLVERPPSPLSSVIEIAEVSSVTAVGDEEVETSSAPMPLQPDWMEPPESLELTTTVAREETTGAPSSAMLEAFYQFQHNPQIQGLVLSLATDKTVWEAVLANQKIQEFRHALLEVEGITTPAAGSASSETTQSSKSSNIFSRLYWSTKTAFDNFIKQFQDFMSSLFETTADKNVLSGNEKGNTVFEWSVKACMMLAVVVLAIVVFKRSAVVRRG</sequence>
<proteinExistence type="predicted"/>
<evidence type="ECO:0000256" key="1">
    <source>
        <dbReference type="SAM" id="Phobius"/>
    </source>
</evidence>